<evidence type="ECO:0000256" key="3">
    <source>
        <dbReference type="ARBA" id="ARBA00022553"/>
    </source>
</evidence>
<dbReference type="GO" id="GO:0034134">
    <property type="term" value="P:toll-like receptor 2 signaling pathway"/>
    <property type="evidence" value="ECO:0007669"/>
    <property type="project" value="TreeGrafter"/>
</dbReference>
<keyword evidence="11" id="KW-0804">Transcription</keyword>
<evidence type="ECO:0000256" key="2">
    <source>
        <dbReference type="ARBA" id="ARBA00022490"/>
    </source>
</evidence>
<evidence type="ECO:0000256" key="19">
    <source>
        <dbReference type="SAM" id="MobiDB-lite"/>
    </source>
</evidence>
<evidence type="ECO:0000256" key="13">
    <source>
        <dbReference type="ARBA" id="ARBA00055998"/>
    </source>
</evidence>
<evidence type="ECO:0000256" key="8">
    <source>
        <dbReference type="ARBA" id="ARBA00022843"/>
    </source>
</evidence>
<keyword evidence="6 17" id="KW-0863">Zinc-finger</keyword>
<evidence type="ECO:0000256" key="14">
    <source>
        <dbReference type="ARBA" id="ARBA00063508"/>
    </source>
</evidence>
<evidence type="ECO:0000259" key="20">
    <source>
        <dbReference type="PROSITE" id="PS51801"/>
    </source>
</evidence>
<dbReference type="GO" id="GO:0006357">
    <property type="term" value="P:regulation of transcription by RNA polymerase II"/>
    <property type="evidence" value="ECO:0007669"/>
    <property type="project" value="TreeGrafter"/>
</dbReference>
<dbReference type="InterPro" id="IPR022008">
    <property type="entry name" value="EABR"/>
</dbReference>
<keyword evidence="10 18" id="KW-0175">Coiled coil</keyword>
<dbReference type="PROSITE" id="PS51801">
    <property type="entry name" value="ZF_CCHC_NOA"/>
    <property type="match status" value="1"/>
</dbReference>
<feature type="region of interest" description="Disordered" evidence="19">
    <location>
        <begin position="372"/>
        <end position="424"/>
    </location>
</feature>
<proteinExistence type="predicted"/>
<dbReference type="EMBL" id="JAINUF010000001">
    <property type="protein sequence ID" value="KAJ8382965.1"/>
    <property type="molecule type" value="Genomic_DNA"/>
</dbReference>
<dbReference type="AlphaFoldDB" id="A0A9Q1JG51"/>
<comment type="caution">
    <text evidence="21">The sequence shown here is derived from an EMBL/GenBank/DDBJ whole genome shotgun (WGS) entry which is preliminary data.</text>
</comment>
<dbReference type="Proteomes" id="UP001152622">
    <property type="component" value="Chromosome 1"/>
</dbReference>
<name>A0A9Q1JG51_SYNKA</name>
<dbReference type="InterPro" id="IPR034735">
    <property type="entry name" value="NEMO_ZF"/>
</dbReference>
<evidence type="ECO:0000256" key="11">
    <source>
        <dbReference type="ARBA" id="ARBA00023163"/>
    </source>
</evidence>
<dbReference type="GO" id="GO:0006954">
    <property type="term" value="P:inflammatory response"/>
    <property type="evidence" value="ECO:0007669"/>
    <property type="project" value="UniProtKB-KW"/>
</dbReference>
<feature type="coiled-coil region" evidence="18">
    <location>
        <begin position="279"/>
        <end position="366"/>
    </location>
</feature>
<keyword evidence="22" id="KW-1185">Reference proteome</keyword>
<gene>
    <name evidence="21" type="ORF">SKAU_G00037430</name>
</gene>
<evidence type="ECO:0000256" key="15">
    <source>
        <dbReference type="ARBA" id="ARBA00073020"/>
    </source>
</evidence>
<dbReference type="GO" id="GO:0008270">
    <property type="term" value="F:zinc ion binding"/>
    <property type="evidence" value="ECO:0007669"/>
    <property type="project" value="UniProtKB-KW"/>
</dbReference>
<dbReference type="FunFam" id="1.20.5.990:FF:000005">
    <property type="entry name" value="TNFAIP3 interacting protein 2"/>
    <property type="match status" value="1"/>
</dbReference>
<accession>A0A9Q1JG51</accession>
<dbReference type="OrthoDB" id="6066489at2759"/>
<evidence type="ECO:0000256" key="18">
    <source>
        <dbReference type="SAM" id="Coils"/>
    </source>
</evidence>
<comment type="subunit">
    <text evidence="14">Interacts with STK11/LKB1, TNFAIP3, IKBKG, NFKB1, MAP3K8, TEK, RIPK1, CHUK, IKBKB and SMARCD1. Interacts with polyubiquitin.</text>
</comment>
<protein>
    <recommendedName>
        <fullName evidence="15">TNFAIP3-interacting protein 2</fullName>
    </recommendedName>
    <alternativeName>
        <fullName evidence="16">A20-binding inhibitor of NF-kappa-B activation 2</fullName>
    </alternativeName>
</protein>
<dbReference type="GO" id="GO:0070530">
    <property type="term" value="F:K63-linked polyubiquitin modification-dependent protein binding"/>
    <property type="evidence" value="ECO:0007669"/>
    <property type="project" value="InterPro"/>
</dbReference>
<evidence type="ECO:0000256" key="4">
    <source>
        <dbReference type="ARBA" id="ARBA00022703"/>
    </source>
</evidence>
<keyword evidence="2" id="KW-0963">Cytoplasm</keyword>
<dbReference type="GO" id="GO:0005737">
    <property type="term" value="C:cytoplasm"/>
    <property type="evidence" value="ECO:0007669"/>
    <property type="project" value="UniProtKB-SubCell"/>
</dbReference>
<dbReference type="GO" id="GO:0034138">
    <property type="term" value="P:toll-like receptor 3 signaling pathway"/>
    <property type="evidence" value="ECO:0007669"/>
    <property type="project" value="TreeGrafter"/>
</dbReference>
<evidence type="ECO:0000313" key="21">
    <source>
        <dbReference type="EMBL" id="KAJ8382965.1"/>
    </source>
</evidence>
<evidence type="ECO:0000256" key="10">
    <source>
        <dbReference type="ARBA" id="ARBA00023054"/>
    </source>
</evidence>
<dbReference type="PANTHER" id="PTHR31882">
    <property type="entry name" value="TNFAIP3-INTERACTING PROTEIN COILED COIL FAMILY MEMBER"/>
    <property type="match status" value="1"/>
</dbReference>
<evidence type="ECO:0000313" key="22">
    <source>
        <dbReference type="Proteomes" id="UP001152622"/>
    </source>
</evidence>
<dbReference type="Gene3D" id="1.20.5.990">
    <property type="entry name" value="Nemo cc2-lz domain - 1d5 darpin complex"/>
    <property type="match status" value="1"/>
</dbReference>
<keyword evidence="12" id="KW-0395">Inflammatory response</keyword>
<evidence type="ECO:0000256" key="16">
    <source>
        <dbReference type="ARBA" id="ARBA00079469"/>
    </source>
</evidence>
<dbReference type="Pfam" id="PF12180">
    <property type="entry name" value="EABR"/>
    <property type="match status" value="1"/>
</dbReference>
<keyword evidence="4" id="KW-0053">Apoptosis</keyword>
<organism evidence="21 22">
    <name type="scientific">Synaphobranchus kaupii</name>
    <name type="common">Kaup's arrowtooth eel</name>
    <dbReference type="NCBI Taxonomy" id="118154"/>
    <lineage>
        <taxon>Eukaryota</taxon>
        <taxon>Metazoa</taxon>
        <taxon>Chordata</taxon>
        <taxon>Craniata</taxon>
        <taxon>Vertebrata</taxon>
        <taxon>Euteleostomi</taxon>
        <taxon>Actinopterygii</taxon>
        <taxon>Neopterygii</taxon>
        <taxon>Teleostei</taxon>
        <taxon>Anguilliformes</taxon>
        <taxon>Synaphobranchidae</taxon>
        <taxon>Synaphobranchus</taxon>
    </lineage>
</organism>
<evidence type="ECO:0000256" key="7">
    <source>
        <dbReference type="ARBA" id="ARBA00022833"/>
    </source>
</evidence>
<evidence type="ECO:0000256" key="5">
    <source>
        <dbReference type="ARBA" id="ARBA00022723"/>
    </source>
</evidence>
<dbReference type="GO" id="GO:0071222">
    <property type="term" value="P:cellular response to lipopolysaccharide"/>
    <property type="evidence" value="ECO:0007669"/>
    <property type="project" value="TreeGrafter"/>
</dbReference>
<evidence type="ECO:0000256" key="9">
    <source>
        <dbReference type="ARBA" id="ARBA00023015"/>
    </source>
</evidence>
<keyword evidence="8" id="KW-0832">Ubl conjugation</keyword>
<reference evidence="21" key="1">
    <citation type="journal article" date="2023" name="Science">
        <title>Genome structures resolve the early diversification of teleost fishes.</title>
        <authorList>
            <person name="Parey E."/>
            <person name="Louis A."/>
            <person name="Montfort J."/>
            <person name="Bouchez O."/>
            <person name="Roques C."/>
            <person name="Iampietro C."/>
            <person name="Lluch J."/>
            <person name="Castinel A."/>
            <person name="Donnadieu C."/>
            <person name="Desvignes T."/>
            <person name="Floi Bucao C."/>
            <person name="Jouanno E."/>
            <person name="Wen M."/>
            <person name="Mejri S."/>
            <person name="Dirks R."/>
            <person name="Jansen H."/>
            <person name="Henkel C."/>
            <person name="Chen W.J."/>
            <person name="Zahm M."/>
            <person name="Cabau C."/>
            <person name="Klopp C."/>
            <person name="Thompson A.W."/>
            <person name="Robinson-Rechavi M."/>
            <person name="Braasch I."/>
            <person name="Lecointre G."/>
            <person name="Bobe J."/>
            <person name="Postlethwait J.H."/>
            <person name="Berthelot C."/>
            <person name="Roest Crollius H."/>
            <person name="Guiguen Y."/>
        </authorList>
    </citation>
    <scope>NUCLEOTIDE SEQUENCE</scope>
    <source>
        <strain evidence="21">WJC10195</strain>
    </source>
</reference>
<comment type="subcellular location">
    <subcellularLocation>
        <location evidence="1">Cytoplasm</location>
    </subcellularLocation>
</comment>
<comment type="function">
    <text evidence="13">Inhibits NF-kappa-B activation by blocking the interaction of RIPK1 with its downstream effector NEMO/IKBKG. Forms a ternary complex with NFKB1 and MAP3K8 but appears to function upstream of MAP3K8 in the TLR4 signaling pathway that regulates MAP3K8 activation. Involved in activation of the MEK/ERK signaling pathway during innate immune response; this function seems to be stimulus- and cell type specific. Required for stability of MAP3K8. Involved in regulation of apoptosis in endothelial cells; promotes TEK agonist-stimulated endothelial survival. May act as transcriptional coactivator when translocated to the nucleus. Enhances CHUK-mediated NF-kappa-B activation involving NF-kappa-B p50-p65 and p50-c-Rel complexes.</text>
</comment>
<keyword evidence="7" id="KW-0862">Zinc</keyword>
<keyword evidence="3" id="KW-0597">Phosphoprotein</keyword>
<dbReference type="GO" id="GO:0043123">
    <property type="term" value="P:positive regulation of canonical NF-kappaB signal transduction"/>
    <property type="evidence" value="ECO:0007669"/>
    <property type="project" value="TreeGrafter"/>
</dbReference>
<feature type="coiled-coil region" evidence="18">
    <location>
        <begin position="46"/>
        <end position="130"/>
    </location>
</feature>
<evidence type="ECO:0000256" key="17">
    <source>
        <dbReference type="PROSITE-ProRule" id="PRU01142"/>
    </source>
</evidence>
<evidence type="ECO:0000256" key="1">
    <source>
        <dbReference type="ARBA" id="ARBA00004496"/>
    </source>
</evidence>
<keyword evidence="9" id="KW-0805">Transcription regulation</keyword>
<evidence type="ECO:0000256" key="6">
    <source>
        <dbReference type="ARBA" id="ARBA00022771"/>
    </source>
</evidence>
<feature type="compositionally biased region" description="Basic and acidic residues" evidence="19">
    <location>
        <begin position="396"/>
        <end position="405"/>
    </location>
</feature>
<evidence type="ECO:0000256" key="12">
    <source>
        <dbReference type="ARBA" id="ARBA00023198"/>
    </source>
</evidence>
<dbReference type="GO" id="GO:0006915">
    <property type="term" value="P:apoptotic process"/>
    <property type="evidence" value="ECO:0007669"/>
    <property type="project" value="UniProtKB-KW"/>
</dbReference>
<dbReference type="PANTHER" id="PTHR31882:SF6">
    <property type="entry name" value="TNFAIP3-INTERACTING PROTEIN 2"/>
    <property type="match status" value="1"/>
</dbReference>
<keyword evidence="5" id="KW-0479">Metal-binding</keyword>
<feature type="domain" description="CCHC NOA-type" evidence="20">
    <location>
        <begin position="423"/>
        <end position="455"/>
    </location>
</feature>
<sequence>MENFKTENEILKTKLQSYNTLNTIYHETRQEVASLTQQMCMKDNVIAELKSRLGRYEKTAVHLEGEEPLVFGPSTSLFDNLCKEIAKHKQILKDAETQSAQQMEAYKLEIQELQQLVKEKDREIARITRRPQHEKDLEIQRLQRSLAEKERVQATRAVLCSSLAEEADQLRVQLGATVGVCQELLRRLEVKKREGGSEESHVHTQQSGEYTESANAAHLNPLVCELQEENKVLKQRVAYVESLNAKWQKYDSSREEYVKSLCQRLKGSSTRAGLVPADAGMLQQEILRLNQQLEEKMEECSRIGRELEDVRRRDKEHIQMLEHQVLTYVDDFKSERSDRERAQSKIQDLEEEALRLKLQLRAQQDTKDVAGACRAHTAHRKTVRPQTDAAAATEPLPRKAADQPQKKRTGGQTTQPGSGRSELRGVTDLQCPRCLMAYGDDQTAAFLKHCAECANL</sequence>